<accession>A0A6C0B8B1</accession>
<dbReference type="EMBL" id="MN739089">
    <property type="protein sequence ID" value="QHS87931.1"/>
    <property type="molecule type" value="Genomic_DNA"/>
</dbReference>
<evidence type="ECO:0000313" key="2">
    <source>
        <dbReference type="EMBL" id="QHS87931.1"/>
    </source>
</evidence>
<protein>
    <submittedName>
        <fullName evidence="2">Uncharacterized protein</fullName>
    </submittedName>
</protein>
<feature type="transmembrane region" description="Helical" evidence="1">
    <location>
        <begin position="94"/>
        <end position="113"/>
    </location>
</feature>
<evidence type="ECO:0000256" key="1">
    <source>
        <dbReference type="SAM" id="Phobius"/>
    </source>
</evidence>
<keyword evidence="1" id="KW-0472">Membrane</keyword>
<reference evidence="2" key="1">
    <citation type="journal article" date="2020" name="Nature">
        <title>Giant virus diversity and host interactions through global metagenomics.</title>
        <authorList>
            <person name="Schulz F."/>
            <person name="Roux S."/>
            <person name="Paez-Espino D."/>
            <person name="Jungbluth S."/>
            <person name="Walsh D.A."/>
            <person name="Denef V.J."/>
            <person name="McMahon K.D."/>
            <person name="Konstantinidis K.T."/>
            <person name="Eloe-Fadrosh E.A."/>
            <person name="Kyrpides N.C."/>
            <person name="Woyke T."/>
        </authorList>
    </citation>
    <scope>NUCLEOTIDE SEQUENCE</scope>
    <source>
        <strain evidence="2">GVMAG-M-3300010158-13</strain>
    </source>
</reference>
<dbReference type="AlphaFoldDB" id="A0A6C0B8B1"/>
<sequence>MSSELIAAFSPNDFFFVKAEQGLLDRPMPTNCDTVLKKPAENCSTNAGPCVDLELCKNQNNANTLYAVQNRYGGSDQRYADVKKVYNDTLFNSFNLGIGIIVATGFIYSKYIYNIKTI</sequence>
<keyword evidence="1" id="KW-1133">Transmembrane helix</keyword>
<organism evidence="2">
    <name type="scientific">viral metagenome</name>
    <dbReference type="NCBI Taxonomy" id="1070528"/>
    <lineage>
        <taxon>unclassified sequences</taxon>
        <taxon>metagenomes</taxon>
        <taxon>organismal metagenomes</taxon>
    </lineage>
</organism>
<keyword evidence="1" id="KW-0812">Transmembrane</keyword>
<proteinExistence type="predicted"/>
<name>A0A6C0B8B1_9ZZZZ</name>